<dbReference type="GO" id="GO:0006635">
    <property type="term" value="P:fatty acid beta-oxidation"/>
    <property type="evidence" value="ECO:0007669"/>
    <property type="project" value="TreeGrafter"/>
</dbReference>
<dbReference type="PANTHER" id="PTHR18919:SF156">
    <property type="entry name" value="ACETYL-COA ACETYLTRANSFERASE, MITOCHONDRIAL"/>
    <property type="match status" value="1"/>
</dbReference>
<evidence type="ECO:0000256" key="11">
    <source>
        <dbReference type="PIRSR" id="PIRSR000429-1"/>
    </source>
</evidence>
<organism evidence="15 16">
    <name type="scientific">Blepharisma stoltei</name>
    <dbReference type="NCBI Taxonomy" id="1481888"/>
    <lineage>
        <taxon>Eukaryota</taxon>
        <taxon>Sar</taxon>
        <taxon>Alveolata</taxon>
        <taxon>Ciliophora</taxon>
        <taxon>Postciliodesmatophora</taxon>
        <taxon>Heterotrichea</taxon>
        <taxon>Heterotrichida</taxon>
        <taxon>Blepharismidae</taxon>
        <taxon>Blepharisma</taxon>
    </lineage>
</organism>
<dbReference type="AlphaFoldDB" id="A0AAU9K5E6"/>
<evidence type="ECO:0000256" key="1">
    <source>
        <dbReference type="ARBA" id="ARBA00004173"/>
    </source>
</evidence>
<dbReference type="EC" id="2.3.1.9" evidence="4"/>
<dbReference type="SUPFAM" id="SSF53901">
    <property type="entry name" value="Thiolase-like"/>
    <property type="match status" value="2"/>
</dbReference>
<dbReference type="NCBIfam" id="TIGR01930">
    <property type="entry name" value="AcCoA-C-Actrans"/>
    <property type="match status" value="1"/>
</dbReference>
<dbReference type="GO" id="GO:0005739">
    <property type="term" value="C:mitochondrion"/>
    <property type="evidence" value="ECO:0007669"/>
    <property type="project" value="UniProtKB-SubCell"/>
</dbReference>
<dbReference type="InterPro" id="IPR020613">
    <property type="entry name" value="Thiolase_CS"/>
</dbReference>
<dbReference type="InterPro" id="IPR020617">
    <property type="entry name" value="Thiolase_C"/>
</dbReference>
<dbReference type="Pfam" id="PF02803">
    <property type="entry name" value="Thiolase_C"/>
    <property type="match status" value="1"/>
</dbReference>
<dbReference type="InterPro" id="IPR020616">
    <property type="entry name" value="Thiolase_N"/>
</dbReference>
<evidence type="ECO:0000256" key="9">
    <source>
        <dbReference type="ARBA" id="ARBA00023128"/>
    </source>
</evidence>
<keyword evidence="6" id="KW-0479">Metal-binding</keyword>
<dbReference type="InterPro" id="IPR020615">
    <property type="entry name" value="Thiolase_acyl_enz_int_AS"/>
</dbReference>
<evidence type="ECO:0000256" key="8">
    <source>
        <dbReference type="ARBA" id="ARBA00022958"/>
    </source>
</evidence>
<comment type="similarity">
    <text evidence="2 12">Belongs to the thiolase-like superfamily. Thiolase family.</text>
</comment>
<evidence type="ECO:0000313" key="16">
    <source>
        <dbReference type="Proteomes" id="UP001162131"/>
    </source>
</evidence>
<keyword evidence="10 12" id="KW-0012">Acyltransferase</keyword>
<keyword evidence="16" id="KW-1185">Reference proteome</keyword>
<protein>
    <recommendedName>
        <fullName evidence="4">acetyl-CoA C-acetyltransferase</fullName>
        <ecNumber evidence="4">2.3.1.9</ecNumber>
    </recommendedName>
</protein>
<accession>A0AAU9K5E6</accession>
<dbReference type="PANTHER" id="PTHR18919">
    <property type="entry name" value="ACETYL-COA C-ACYLTRANSFERASE"/>
    <property type="match status" value="1"/>
</dbReference>
<feature type="domain" description="Thiolase C-terminal" evidence="14">
    <location>
        <begin position="281"/>
        <end position="402"/>
    </location>
</feature>
<dbReference type="InterPro" id="IPR002155">
    <property type="entry name" value="Thiolase"/>
</dbReference>
<evidence type="ECO:0000256" key="12">
    <source>
        <dbReference type="RuleBase" id="RU003557"/>
    </source>
</evidence>
<proteinExistence type="inferred from homology"/>
<keyword evidence="9" id="KW-0496">Mitochondrion</keyword>
<evidence type="ECO:0000256" key="10">
    <source>
        <dbReference type="ARBA" id="ARBA00023315"/>
    </source>
</evidence>
<evidence type="ECO:0000256" key="6">
    <source>
        <dbReference type="ARBA" id="ARBA00022723"/>
    </source>
</evidence>
<dbReference type="CDD" id="cd00751">
    <property type="entry name" value="thiolase"/>
    <property type="match status" value="1"/>
</dbReference>
<sequence length="404" mass="43010">MLRRLATRSFGFLPKDVVIVSAQRTPIGSFMGSLSTVPATKLGANAIRAALQKINLDPKEVNEVIMGHVLQAGCGQAPTRQATLYAGLPQETICTGVNKVCSSGIKAVVYAAQSIALGVSDVIVAGGMESMSLAPFLLPNYRSGQLMGDGVLYDSITYDGLNCPFNKVLMGACTEKTIIKYGLTREEQDKFCIDSYKRAADAWARGFFKTEVTPVEVEGKKGVVFVDEDEEFRKVKFEKIPSLKPVFDKNGSITAANASSINDGACALVVMSADKAKKLGYKPLAKILSFADSETEPTHFGIAPAEAIKKTIERAGLTKERVDLFEINEAFSAVVVANMKLLELDHSKVNVNGGAVSLGHPLGMSGARLISTLIYALKEKNKSIGVMGICNGGGGATSMAIELV</sequence>
<evidence type="ECO:0000256" key="5">
    <source>
        <dbReference type="ARBA" id="ARBA00022679"/>
    </source>
</evidence>
<dbReference type="PROSITE" id="PS00099">
    <property type="entry name" value="THIOLASE_3"/>
    <property type="match status" value="1"/>
</dbReference>
<keyword evidence="5 12" id="KW-0808">Transferase</keyword>
<evidence type="ECO:0000256" key="4">
    <source>
        <dbReference type="ARBA" id="ARBA00012705"/>
    </source>
</evidence>
<dbReference type="InterPro" id="IPR016039">
    <property type="entry name" value="Thiolase-like"/>
</dbReference>
<feature type="active site" description="Acyl-thioester intermediate" evidence="11">
    <location>
        <position position="101"/>
    </location>
</feature>
<gene>
    <name evidence="15" type="ORF">BSTOLATCC_MIC59525</name>
</gene>
<dbReference type="Pfam" id="PF00108">
    <property type="entry name" value="Thiolase_N"/>
    <property type="match status" value="1"/>
</dbReference>
<reference evidence="15" key="1">
    <citation type="submission" date="2021-09" db="EMBL/GenBank/DDBJ databases">
        <authorList>
            <consortium name="AG Swart"/>
            <person name="Singh M."/>
            <person name="Singh A."/>
            <person name="Seah K."/>
            <person name="Emmerich C."/>
        </authorList>
    </citation>
    <scope>NUCLEOTIDE SEQUENCE</scope>
    <source>
        <strain evidence="15">ATCC30299</strain>
    </source>
</reference>
<dbReference type="GO" id="GO:0046872">
    <property type="term" value="F:metal ion binding"/>
    <property type="evidence" value="ECO:0007669"/>
    <property type="project" value="UniProtKB-KW"/>
</dbReference>
<evidence type="ECO:0000313" key="15">
    <source>
        <dbReference type="EMBL" id="CAG9333709.1"/>
    </source>
</evidence>
<dbReference type="Gene3D" id="3.40.47.10">
    <property type="match status" value="2"/>
</dbReference>
<evidence type="ECO:0000259" key="14">
    <source>
        <dbReference type="Pfam" id="PF02803"/>
    </source>
</evidence>
<comment type="caution">
    <text evidence="15">The sequence shown here is derived from an EMBL/GenBank/DDBJ whole genome shotgun (WGS) entry which is preliminary data.</text>
</comment>
<comment type="subunit">
    <text evidence="3">Homotetramer.</text>
</comment>
<dbReference type="PROSITE" id="PS00737">
    <property type="entry name" value="THIOLASE_2"/>
    <property type="match status" value="1"/>
</dbReference>
<evidence type="ECO:0000259" key="13">
    <source>
        <dbReference type="Pfam" id="PF00108"/>
    </source>
</evidence>
<dbReference type="Proteomes" id="UP001162131">
    <property type="component" value="Unassembled WGS sequence"/>
</dbReference>
<dbReference type="PIRSF" id="PIRSF000429">
    <property type="entry name" value="Ac-CoA_Ac_transf"/>
    <property type="match status" value="1"/>
</dbReference>
<dbReference type="EMBL" id="CAJZBQ010000057">
    <property type="protein sequence ID" value="CAG9333709.1"/>
    <property type="molecule type" value="Genomic_DNA"/>
</dbReference>
<dbReference type="FunFam" id="3.40.47.10:FF:000007">
    <property type="entry name" value="acetyl-CoA acetyltransferase, mitochondrial"/>
    <property type="match status" value="1"/>
</dbReference>
<dbReference type="InterPro" id="IPR020610">
    <property type="entry name" value="Thiolase_AS"/>
</dbReference>
<evidence type="ECO:0000256" key="2">
    <source>
        <dbReference type="ARBA" id="ARBA00010982"/>
    </source>
</evidence>
<name>A0AAU9K5E6_9CILI</name>
<feature type="domain" description="Thiolase N-terminal" evidence="13">
    <location>
        <begin position="17"/>
        <end position="273"/>
    </location>
</feature>
<feature type="active site" description="Proton acceptor" evidence="11">
    <location>
        <position position="390"/>
    </location>
</feature>
<keyword evidence="7" id="KW-0809">Transit peptide</keyword>
<feature type="active site" description="Proton acceptor" evidence="11">
    <location>
        <position position="360"/>
    </location>
</feature>
<dbReference type="PROSITE" id="PS00098">
    <property type="entry name" value="THIOLASE_1"/>
    <property type="match status" value="1"/>
</dbReference>
<evidence type="ECO:0000256" key="7">
    <source>
        <dbReference type="ARBA" id="ARBA00022946"/>
    </source>
</evidence>
<evidence type="ECO:0000256" key="3">
    <source>
        <dbReference type="ARBA" id="ARBA00011881"/>
    </source>
</evidence>
<dbReference type="GO" id="GO:0003985">
    <property type="term" value="F:acetyl-CoA C-acetyltransferase activity"/>
    <property type="evidence" value="ECO:0007669"/>
    <property type="project" value="UniProtKB-EC"/>
</dbReference>
<keyword evidence="8" id="KW-0630">Potassium</keyword>
<comment type="subcellular location">
    <subcellularLocation>
        <location evidence="1">Mitochondrion</location>
    </subcellularLocation>
</comment>